<dbReference type="Gene3D" id="1.20.140.140">
    <property type="entry name" value="Calcium release-activated calcium channel protein Orai"/>
    <property type="match status" value="1"/>
</dbReference>
<comment type="subcellular location">
    <subcellularLocation>
        <location evidence="1">Membrane</location>
        <topology evidence="1">Multi-pass membrane protein</topology>
    </subcellularLocation>
</comment>
<evidence type="ECO:0000256" key="4">
    <source>
        <dbReference type="ARBA" id="ARBA00022989"/>
    </source>
</evidence>
<keyword evidence="5 6" id="KW-0472">Membrane</keyword>
<dbReference type="PANTHER" id="PTHR31501">
    <property type="entry name" value="CALCIUM RELEASE-ACTIVATED CALCIUM CHANNEL PROTEIN 1"/>
    <property type="match status" value="1"/>
</dbReference>
<evidence type="ECO:0000256" key="2">
    <source>
        <dbReference type="ARBA" id="ARBA00008062"/>
    </source>
</evidence>
<feature type="transmembrane region" description="Helical" evidence="6">
    <location>
        <begin position="67"/>
        <end position="94"/>
    </location>
</feature>
<organism evidence="7 8">
    <name type="scientific">Gonium pectorale</name>
    <name type="common">Green alga</name>
    <dbReference type="NCBI Taxonomy" id="33097"/>
    <lineage>
        <taxon>Eukaryota</taxon>
        <taxon>Viridiplantae</taxon>
        <taxon>Chlorophyta</taxon>
        <taxon>core chlorophytes</taxon>
        <taxon>Chlorophyceae</taxon>
        <taxon>CS clade</taxon>
        <taxon>Chlamydomonadales</taxon>
        <taxon>Volvocaceae</taxon>
        <taxon>Gonium</taxon>
    </lineage>
</organism>
<evidence type="ECO:0000256" key="6">
    <source>
        <dbReference type="SAM" id="Phobius"/>
    </source>
</evidence>
<reference evidence="8" key="1">
    <citation type="journal article" date="2016" name="Nat. Commun.">
        <title>The Gonium pectorale genome demonstrates co-option of cell cycle regulation during the evolution of multicellularity.</title>
        <authorList>
            <person name="Hanschen E.R."/>
            <person name="Marriage T.N."/>
            <person name="Ferris P.J."/>
            <person name="Hamaji T."/>
            <person name="Toyoda A."/>
            <person name="Fujiyama A."/>
            <person name="Neme R."/>
            <person name="Noguchi H."/>
            <person name="Minakuchi Y."/>
            <person name="Suzuki M."/>
            <person name="Kawai-Toyooka H."/>
            <person name="Smith D.R."/>
            <person name="Sparks H."/>
            <person name="Anderson J."/>
            <person name="Bakaric R."/>
            <person name="Luria V."/>
            <person name="Karger A."/>
            <person name="Kirschner M.W."/>
            <person name="Durand P.M."/>
            <person name="Michod R.E."/>
            <person name="Nozaki H."/>
            <person name="Olson B.J."/>
        </authorList>
    </citation>
    <scope>NUCLEOTIDE SEQUENCE [LARGE SCALE GENOMIC DNA]</scope>
    <source>
        <strain evidence="8">NIES-2863</strain>
    </source>
</reference>
<dbReference type="InterPro" id="IPR038350">
    <property type="entry name" value="Orai_sf"/>
</dbReference>
<comment type="caution">
    <text evidence="7">The sequence shown here is derived from an EMBL/GenBank/DDBJ whole genome shotgun (WGS) entry which is preliminary data.</text>
</comment>
<dbReference type="OrthoDB" id="61124at2759"/>
<evidence type="ECO:0000256" key="5">
    <source>
        <dbReference type="ARBA" id="ARBA00023136"/>
    </source>
</evidence>
<feature type="transmembrane region" description="Helical" evidence="6">
    <location>
        <begin position="36"/>
        <end position="55"/>
    </location>
</feature>
<evidence type="ECO:0000313" key="7">
    <source>
        <dbReference type="EMBL" id="KXZ45303.1"/>
    </source>
</evidence>
<keyword evidence="4 6" id="KW-1133">Transmembrane helix</keyword>
<evidence type="ECO:0000256" key="3">
    <source>
        <dbReference type="ARBA" id="ARBA00022692"/>
    </source>
</evidence>
<evidence type="ECO:0000256" key="1">
    <source>
        <dbReference type="ARBA" id="ARBA00004141"/>
    </source>
</evidence>
<protein>
    <submittedName>
        <fullName evidence="7">Uncharacterized protein</fullName>
    </submittedName>
</protein>
<dbReference type="Pfam" id="PF07856">
    <property type="entry name" value="Orai-1"/>
    <property type="match status" value="1"/>
</dbReference>
<keyword evidence="3 6" id="KW-0812">Transmembrane</keyword>
<dbReference type="InterPro" id="IPR012446">
    <property type="entry name" value="CRAC_channel"/>
</dbReference>
<name>A0A150G6A8_GONPE</name>
<dbReference type="PANTHER" id="PTHR31501:SF7">
    <property type="entry name" value="CALCIUM RELEASE-ACTIVATED CALCIUM CHANNEL PROTEIN 1"/>
    <property type="match status" value="1"/>
</dbReference>
<accession>A0A150G6A8</accession>
<proteinExistence type="inferred from homology"/>
<dbReference type="Proteomes" id="UP000075714">
    <property type="component" value="Unassembled WGS sequence"/>
</dbReference>
<evidence type="ECO:0000313" key="8">
    <source>
        <dbReference type="Proteomes" id="UP000075714"/>
    </source>
</evidence>
<feature type="transmembrane region" description="Helical" evidence="6">
    <location>
        <begin position="139"/>
        <end position="161"/>
    </location>
</feature>
<comment type="similarity">
    <text evidence="2">Belongs to the Orai family.</text>
</comment>
<dbReference type="EMBL" id="LSYV01000057">
    <property type="protein sequence ID" value="KXZ45303.1"/>
    <property type="molecule type" value="Genomic_DNA"/>
</dbReference>
<dbReference type="AlphaFoldDB" id="A0A150G6A8"/>
<keyword evidence="8" id="KW-1185">Reference proteome</keyword>
<sequence length="276" mass="30268">MPVQFGCDHVAPHQPVDRFVNRNRVEVQEKTEQLKAMSGLAALLAGFALMSFLNFQFNVAANYNRALLPLFALTTSITVGVEVASLVLCSLMLANILKIGKKYVSEQEEAEFMHRCQVFVSTYRYRHQGGGAWIKFHDAAAPTSASLVTVIMGIALLWNLYTHRKWGKYLLQDDDPGQEAGHRLSQPPVGLPFDWHLPPGGGAPRPQYLHEELRAMRSPVGHDVGGCSLCGMATAQGMAMFQDNGDNMLFGDDDLLSVPCLAGELELQVASYEGCG</sequence>
<dbReference type="GO" id="GO:0016020">
    <property type="term" value="C:membrane"/>
    <property type="evidence" value="ECO:0007669"/>
    <property type="project" value="UniProtKB-SubCell"/>
</dbReference>
<gene>
    <name evidence="7" type="ORF">GPECTOR_56g399</name>
</gene>